<keyword evidence="2 4" id="KW-0472">Membrane</keyword>
<comment type="similarity">
    <text evidence="1">Belongs to the GerABKA family.</text>
</comment>
<keyword evidence="4" id="KW-0812">Transmembrane</keyword>
<proteinExistence type="inferred from homology"/>
<feature type="transmembrane region" description="Helical" evidence="4">
    <location>
        <begin position="429"/>
        <end position="450"/>
    </location>
</feature>
<reference evidence="5 6" key="1">
    <citation type="submission" date="2018-05" db="EMBL/GenBank/DDBJ databases">
        <title>Genomic Encyclopedia of Type Strains, Phase III (KMG-III): the genomes of soil and plant-associated and newly described type strains.</title>
        <authorList>
            <person name="Whitman W."/>
        </authorList>
    </citation>
    <scope>NUCLEOTIDE SEQUENCE [LARGE SCALE GENOMIC DNA]</scope>
    <source>
        <strain evidence="5 6">CECT 5696</strain>
    </source>
</reference>
<dbReference type="PANTHER" id="PTHR22550:SF5">
    <property type="entry name" value="LEUCINE ZIPPER PROTEIN 4"/>
    <property type="match status" value="1"/>
</dbReference>
<comment type="caution">
    <text evidence="5">The sequence shown here is derived from an EMBL/GenBank/DDBJ whole genome shotgun (WGS) entry which is preliminary data.</text>
</comment>
<evidence type="ECO:0000256" key="2">
    <source>
        <dbReference type="ARBA" id="ARBA00023136"/>
    </source>
</evidence>
<evidence type="ECO:0000256" key="4">
    <source>
        <dbReference type="SAM" id="Phobius"/>
    </source>
</evidence>
<sequence>MANSSGSGSSGNVNSSSGGNTGSNMSSGTKGSTSGADSGNNRNVGGSRKPNHTSNEPWTEERLQSIFKRFSDVNFQSYQLDEQPNSRVLMLMAEGLSDSSMIGKFVLPGLVDMYHEGILSESGNNKTQWTGDLPMTPIHRSAKPEEVVETVFRGSLLVLIPAIHLLFAIDLADPPKRVPSESNTEISIKGPRDGFVEEITTNVALIRKRVKSDSLCYETFILGTRTKTRVGLLYFDDILNPAVLKEVRKRLQEIDIDGLYSVGQLEEMISDYKFSVLPLMDYTGRPDYALSSLLAGRFVVLIDGNPMVLIGPSNLSLLLKSPEDIHFNFFYVSFTRSIRLISLLITLLLPGIWVALMAFHQDQIPFRMMATISVSRLGLPLSPQMEFFILLLLLEIFREAGVRLPNPIGQTLTVVGGLIIGDAAIRAGLVSPSVVVVGAVTAVSGATLVNQTLSTTVSIVRLFIFVLGGVLGMYGVILGIILFAAYTSRLHSFGMPFMTPLSPLRIKELLAAFLRVPWQYTAKRPSSLEPTDPDHQQETAS</sequence>
<keyword evidence="4" id="KW-1133">Transmembrane helix</keyword>
<dbReference type="RefSeq" id="WP_245946864.1">
    <property type="nucleotide sequence ID" value="NZ_CP054612.1"/>
</dbReference>
<protein>
    <submittedName>
        <fullName evidence="5">GerA spore germination protein</fullName>
    </submittedName>
</protein>
<dbReference type="EMBL" id="QGTQ01000028">
    <property type="protein sequence ID" value="PWV95339.1"/>
    <property type="molecule type" value="Genomic_DNA"/>
</dbReference>
<dbReference type="PANTHER" id="PTHR22550">
    <property type="entry name" value="SPORE GERMINATION PROTEIN"/>
    <property type="match status" value="1"/>
</dbReference>
<gene>
    <name evidence="5" type="ORF">DFQ01_12853</name>
</gene>
<dbReference type="InterPro" id="IPR004995">
    <property type="entry name" value="Spore_Ger"/>
</dbReference>
<evidence type="ECO:0000256" key="1">
    <source>
        <dbReference type="ARBA" id="ARBA00005278"/>
    </source>
</evidence>
<dbReference type="AlphaFoldDB" id="A0A2V2YM06"/>
<dbReference type="PIRSF" id="PIRSF005690">
    <property type="entry name" value="GerBA"/>
    <property type="match status" value="1"/>
</dbReference>
<feature type="transmembrane region" description="Helical" evidence="4">
    <location>
        <begin position="340"/>
        <end position="359"/>
    </location>
</feature>
<feature type="transmembrane region" description="Helical" evidence="4">
    <location>
        <begin position="462"/>
        <end position="486"/>
    </location>
</feature>
<dbReference type="Pfam" id="PF03323">
    <property type="entry name" value="GerA"/>
    <property type="match status" value="1"/>
</dbReference>
<feature type="region of interest" description="Disordered" evidence="3">
    <location>
        <begin position="1"/>
        <end position="59"/>
    </location>
</feature>
<dbReference type="InterPro" id="IPR050768">
    <property type="entry name" value="UPF0353/GerABKA_families"/>
</dbReference>
<organism evidence="5 6">
    <name type="scientific">Paenibacillus cellulosilyticus</name>
    <dbReference type="NCBI Taxonomy" id="375489"/>
    <lineage>
        <taxon>Bacteria</taxon>
        <taxon>Bacillati</taxon>
        <taxon>Bacillota</taxon>
        <taxon>Bacilli</taxon>
        <taxon>Bacillales</taxon>
        <taxon>Paenibacillaceae</taxon>
        <taxon>Paenibacillus</taxon>
    </lineage>
</organism>
<dbReference type="Proteomes" id="UP000246635">
    <property type="component" value="Unassembled WGS sequence"/>
</dbReference>
<evidence type="ECO:0000256" key="3">
    <source>
        <dbReference type="SAM" id="MobiDB-lite"/>
    </source>
</evidence>
<evidence type="ECO:0000313" key="6">
    <source>
        <dbReference type="Proteomes" id="UP000246635"/>
    </source>
</evidence>
<dbReference type="GO" id="GO:0009847">
    <property type="term" value="P:spore germination"/>
    <property type="evidence" value="ECO:0007669"/>
    <property type="project" value="InterPro"/>
</dbReference>
<evidence type="ECO:0000313" key="5">
    <source>
        <dbReference type="EMBL" id="PWV95339.1"/>
    </source>
</evidence>
<name>A0A2V2YM06_9BACL</name>
<keyword evidence="6" id="KW-1185">Reference proteome</keyword>
<accession>A0A2V2YM06</accession>
<dbReference type="GO" id="GO:0016020">
    <property type="term" value="C:membrane"/>
    <property type="evidence" value="ECO:0007669"/>
    <property type="project" value="InterPro"/>
</dbReference>
<feature type="compositionally biased region" description="Low complexity" evidence="3">
    <location>
        <begin position="1"/>
        <end position="39"/>
    </location>
</feature>